<protein>
    <submittedName>
        <fullName evidence="1">Uncharacterized protein</fullName>
    </submittedName>
</protein>
<dbReference type="SUPFAM" id="SSF52047">
    <property type="entry name" value="RNI-like"/>
    <property type="match status" value="1"/>
</dbReference>
<name>A0AAD1X684_EUPCR</name>
<sequence>MKKPRPVLLKPTLCNVIALLEKTPASMQVKQGNSSQNNVQAIFGQQFADYLSRYALGVHTLVNEYYSNTMGTICSNKGEQPSLCNTSLEGLLMKLRECAEEDPRSDIFSFSLAQSSFVSTLRLVFEKVTGNPLIFDQNETVCMWIDLENDKDREFLTAVGDIKFPTIDTIIIDNFYEGDEELETFLSQSISSVNNLILRADGYCVDFHDYCEKLQELDFIKCLYLKGFLIDSEDLERVLKLPDLEKVIFESCKIGVDEHFCICGDNELKNRLVLKSLHFIINETEEEDMKRLAKTIKQSSCEYSFESITVLNCALCQKQIDSIFN</sequence>
<evidence type="ECO:0000313" key="2">
    <source>
        <dbReference type="Proteomes" id="UP001295684"/>
    </source>
</evidence>
<evidence type="ECO:0000313" key="1">
    <source>
        <dbReference type="EMBL" id="CAI2359176.1"/>
    </source>
</evidence>
<keyword evidence="2" id="KW-1185">Reference proteome</keyword>
<dbReference type="AlphaFoldDB" id="A0AAD1X684"/>
<organism evidence="1 2">
    <name type="scientific">Euplotes crassus</name>
    <dbReference type="NCBI Taxonomy" id="5936"/>
    <lineage>
        <taxon>Eukaryota</taxon>
        <taxon>Sar</taxon>
        <taxon>Alveolata</taxon>
        <taxon>Ciliophora</taxon>
        <taxon>Intramacronucleata</taxon>
        <taxon>Spirotrichea</taxon>
        <taxon>Hypotrichia</taxon>
        <taxon>Euplotida</taxon>
        <taxon>Euplotidae</taxon>
        <taxon>Moneuplotes</taxon>
    </lineage>
</organism>
<reference evidence="1" key="1">
    <citation type="submission" date="2023-07" db="EMBL/GenBank/DDBJ databases">
        <authorList>
            <consortium name="AG Swart"/>
            <person name="Singh M."/>
            <person name="Singh A."/>
            <person name="Seah K."/>
            <person name="Emmerich C."/>
        </authorList>
    </citation>
    <scope>NUCLEOTIDE SEQUENCE</scope>
    <source>
        <strain evidence="1">DP1</strain>
    </source>
</reference>
<comment type="caution">
    <text evidence="1">The sequence shown here is derived from an EMBL/GenBank/DDBJ whole genome shotgun (WGS) entry which is preliminary data.</text>
</comment>
<accession>A0AAD1X684</accession>
<gene>
    <name evidence="1" type="ORF">ECRASSUSDP1_LOCUS461</name>
</gene>
<dbReference type="EMBL" id="CAMPGE010000429">
    <property type="protein sequence ID" value="CAI2359176.1"/>
    <property type="molecule type" value="Genomic_DNA"/>
</dbReference>
<dbReference type="Proteomes" id="UP001295684">
    <property type="component" value="Unassembled WGS sequence"/>
</dbReference>
<proteinExistence type="predicted"/>